<feature type="compositionally biased region" description="Polar residues" evidence="1">
    <location>
        <begin position="24"/>
        <end position="48"/>
    </location>
</feature>
<feature type="region of interest" description="Disordered" evidence="1">
    <location>
        <begin position="80"/>
        <end position="114"/>
    </location>
</feature>
<feature type="compositionally biased region" description="Polar residues" evidence="1">
    <location>
        <begin position="80"/>
        <end position="93"/>
    </location>
</feature>
<reference evidence="2" key="1">
    <citation type="journal article" date="2016" name="Ticks Tick Borne Dis.">
        <title>De novo assembly and annotation of the salivary gland transcriptome of Rhipicephalus appendiculatus male and female ticks during blood feeding.</title>
        <authorList>
            <person name="de Castro M.H."/>
            <person name="de Klerk D."/>
            <person name="Pienaar R."/>
            <person name="Latif A.A."/>
            <person name="Rees D.J."/>
            <person name="Mans B.J."/>
        </authorList>
    </citation>
    <scope>NUCLEOTIDE SEQUENCE</scope>
    <source>
        <tissue evidence="2">Salivary glands</tissue>
    </source>
</reference>
<feature type="compositionally biased region" description="Basic and acidic residues" evidence="1">
    <location>
        <begin position="94"/>
        <end position="109"/>
    </location>
</feature>
<name>A0A131YHU3_RHIAP</name>
<sequence>MQDENVGSAEHETLYHGSVDVESSKTTNEQNIGSTDRLTAGESNASEGDSSKYTERESVGSAAQQASELSNAFKVVASNSAQENTASETQSQTFDHDTGTKEEASKSTEQDVGSAAHRIFKQGVGDDVSLGKSSNEVDSLQYKNVLEEFWETNNLAWTTRSSDSLPIKCKHQGRTDINQAGVLLKETQVYDGLRYSSDYYWKFEGNDTVSRGSTNKGIAQVRQIVEYANSKMTCIVLRVELWWYYDGEEEACRRRNYPMKELDGRVVCRNNPLHELLVADADLGDVPKDCIKYYNKTRRQFRKRDHRVYARKCRKLIEK</sequence>
<feature type="region of interest" description="Disordered" evidence="1">
    <location>
        <begin position="1"/>
        <end position="66"/>
    </location>
</feature>
<protein>
    <submittedName>
        <fullName evidence="2">Lipocalin</fullName>
    </submittedName>
</protein>
<organism evidence="2">
    <name type="scientific">Rhipicephalus appendiculatus</name>
    <name type="common">Brown ear tick</name>
    <dbReference type="NCBI Taxonomy" id="34631"/>
    <lineage>
        <taxon>Eukaryota</taxon>
        <taxon>Metazoa</taxon>
        <taxon>Ecdysozoa</taxon>
        <taxon>Arthropoda</taxon>
        <taxon>Chelicerata</taxon>
        <taxon>Arachnida</taxon>
        <taxon>Acari</taxon>
        <taxon>Parasitiformes</taxon>
        <taxon>Ixodida</taxon>
        <taxon>Ixodoidea</taxon>
        <taxon>Ixodidae</taxon>
        <taxon>Rhipicephalinae</taxon>
        <taxon>Rhipicephalus</taxon>
        <taxon>Rhipicephalus</taxon>
    </lineage>
</organism>
<dbReference type="AlphaFoldDB" id="A0A131YHU3"/>
<dbReference type="EMBL" id="GEDV01009703">
    <property type="protein sequence ID" value="JAP78854.1"/>
    <property type="molecule type" value="Transcribed_RNA"/>
</dbReference>
<feature type="compositionally biased region" description="Basic and acidic residues" evidence="1">
    <location>
        <begin position="49"/>
        <end position="58"/>
    </location>
</feature>
<evidence type="ECO:0000313" key="2">
    <source>
        <dbReference type="EMBL" id="JAP78854.1"/>
    </source>
</evidence>
<evidence type="ECO:0000256" key="1">
    <source>
        <dbReference type="SAM" id="MobiDB-lite"/>
    </source>
</evidence>
<accession>A0A131YHU3</accession>
<proteinExistence type="predicted"/>